<evidence type="ECO:0000256" key="16">
    <source>
        <dbReference type="RuleBase" id="RU004135"/>
    </source>
</evidence>
<dbReference type="EC" id="6.3.2.13" evidence="10 15"/>
<dbReference type="InterPro" id="IPR005761">
    <property type="entry name" value="UDP-N-AcMur-Glu-dNH2Pim_ligase"/>
</dbReference>
<dbReference type="GO" id="GO:0000287">
    <property type="term" value="F:magnesium ion binding"/>
    <property type="evidence" value="ECO:0007669"/>
    <property type="project" value="UniProtKB-UniRule"/>
</dbReference>
<evidence type="ECO:0000259" key="19">
    <source>
        <dbReference type="Pfam" id="PF08245"/>
    </source>
</evidence>
<dbReference type="GO" id="GO:0009252">
    <property type="term" value="P:peptidoglycan biosynthetic process"/>
    <property type="evidence" value="ECO:0007669"/>
    <property type="project" value="UniProtKB-UniRule"/>
</dbReference>
<comment type="cofactor">
    <cofactor evidence="15">
        <name>Mg(2+)</name>
        <dbReference type="ChEBI" id="CHEBI:18420"/>
    </cofactor>
</comment>
<dbReference type="UniPathway" id="UPA00219"/>
<feature type="binding site" evidence="15">
    <location>
        <position position="148"/>
    </location>
    <ligand>
        <name>UDP-N-acetyl-alpha-D-muramoyl-L-alanyl-D-glutamate</name>
        <dbReference type="ChEBI" id="CHEBI:83900"/>
    </ligand>
</feature>
<dbReference type="SUPFAM" id="SSF53623">
    <property type="entry name" value="MurD-like peptide ligases, catalytic domain"/>
    <property type="match status" value="1"/>
</dbReference>
<feature type="binding site" evidence="15">
    <location>
        <position position="382"/>
    </location>
    <ligand>
        <name>meso-2,6-diaminopimelate</name>
        <dbReference type="ChEBI" id="CHEBI:57791"/>
    </ligand>
</feature>
<keyword evidence="5 15" id="KW-0573">Peptidoglycan synthesis</keyword>
<keyword evidence="21" id="KW-1185">Reference proteome</keyword>
<dbReference type="Pfam" id="PF08245">
    <property type="entry name" value="Mur_ligase_M"/>
    <property type="match status" value="1"/>
</dbReference>
<feature type="binding site" evidence="15">
    <location>
        <begin position="406"/>
        <end position="409"/>
    </location>
    <ligand>
        <name>meso-2,6-diaminopimelate</name>
        <dbReference type="ChEBI" id="CHEBI:57791"/>
    </ligand>
</feature>
<evidence type="ECO:0000256" key="10">
    <source>
        <dbReference type="ARBA" id="ARBA00066633"/>
    </source>
</evidence>
<dbReference type="KEGG" id="blen:NCTC4824_02756"/>
<protein>
    <recommendedName>
        <fullName evidence="11 15">UDP-N-acetylmuramoyl-L-alanyl-D-glutamate--2,6-diaminopimelate ligase</fullName>
        <ecNumber evidence="10 15">6.3.2.13</ecNumber>
    </recommendedName>
    <alternativeName>
        <fullName evidence="12 15">Meso-A2pm-adding enzyme</fullName>
    </alternativeName>
    <alternativeName>
        <fullName evidence="13 15">Meso-diaminopimelate-adding enzyme</fullName>
    </alternativeName>
    <alternativeName>
        <fullName evidence="14 15">UDP-MurNAc-L-Ala-D-Glu:meso-diaminopimelate ligase</fullName>
    </alternativeName>
    <alternativeName>
        <fullName evidence="15">UDP-MurNAc-tripeptide synthetase</fullName>
    </alternativeName>
    <alternativeName>
        <fullName evidence="15">UDP-N-acetylmuramyl-tripeptide synthetase</fullName>
    </alternativeName>
</protein>
<dbReference type="GO" id="GO:0051301">
    <property type="term" value="P:cell division"/>
    <property type="evidence" value="ECO:0007669"/>
    <property type="project" value="UniProtKB-KW"/>
</dbReference>
<dbReference type="NCBIfam" id="TIGR01085">
    <property type="entry name" value="murE"/>
    <property type="match status" value="1"/>
</dbReference>
<dbReference type="Gene3D" id="3.90.190.20">
    <property type="entry name" value="Mur ligase, C-terminal domain"/>
    <property type="match status" value="1"/>
</dbReference>
<dbReference type="InterPro" id="IPR036565">
    <property type="entry name" value="Mur-like_cat_sf"/>
</dbReference>
<feature type="binding site" evidence="15">
    <location>
        <begin position="107"/>
        <end position="113"/>
    </location>
    <ligand>
        <name>ATP</name>
        <dbReference type="ChEBI" id="CHEBI:30616"/>
    </ligand>
</feature>
<dbReference type="PANTHER" id="PTHR23135:SF4">
    <property type="entry name" value="UDP-N-ACETYLMURAMOYL-L-ALANYL-D-GLUTAMATE--2,6-DIAMINOPIMELATE LIGASE MURE HOMOLOG, CHLOROPLASTIC"/>
    <property type="match status" value="1"/>
</dbReference>
<comment type="caution">
    <text evidence="15">Lacks conserved residue(s) required for the propagation of feature annotation.</text>
</comment>
<evidence type="ECO:0000259" key="17">
    <source>
        <dbReference type="Pfam" id="PF01225"/>
    </source>
</evidence>
<keyword evidence="15" id="KW-0547">Nucleotide-binding</keyword>
<feature type="binding site" evidence="15">
    <location>
        <position position="184"/>
    </location>
    <ligand>
        <name>UDP-N-acetyl-alpha-D-muramoyl-L-alanyl-D-glutamate</name>
        <dbReference type="ChEBI" id="CHEBI:83900"/>
    </ligand>
</feature>
<feature type="binding site" evidence="15">
    <location>
        <position position="176"/>
    </location>
    <ligand>
        <name>UDP-N-acetyl-alpha-D-muramoyl-L-alanyl-D-glutamate</name>
        <dbReference type="ChEBI" id="CHEBI:83900"/>
    </ligand>
</feature>
<dbReference type="GO" id="GO:0071555">
    <property type="term" value="P:cell wall organization"/>
    <property type="evidence" value="ECO:0007669"/>
    <property type="project" value="UniProtKB-KW"/>
</dbReference>
<dbReference type="GO" id="GO:0005737">
    <property type="term" value="C:cytoplasm"/>
    <property type="evidence" value="ECO:0007669"/>
    <property type="project" value="UniProtKB-SubCell"/>
</dbReference>
<comment type="PTM">
    <text evidence="15">Carboxylation is probably crucial for Mg(2+) binding and, consequently, for the gamma-phosphate positioning of ATP.</text>
</comment>
<evidence type="ECO:0000256" key="11">
    <source>
        <dbReference type="ARBA" id="ARBA00072883"/>
    </source>
</evidence>
<dbReference type="EMBL" id="LS483476">
    <property type="protein sequence ID" value="SQI60504.1"/>
    <property type="molecule type" value="Genomic_DNA"/>
</dbReference>
<evidence type="ECO:0000313" key="20">
    <source>
        <dbReference type="EMBL" id="SQI60504.1"/>
    </source>
</evidence>
<dbReference type="Proteomes" id="UP000249134">
    <property type="component" value="Chromosome 1"/>
</dbReference>
<dbReference type="GO" id="GO:0008765">
    <property type="term" value="F:UDP-N-acetylmuramoylalanyl-D-glutamate-2,6-diaminopimelate ligase activity"/>
    <property type="evidence" value="ECO:0007669"/>
    <property type="project" value="UniProtKB-UniRule"/>
</dbReference>
<dbReference type="InterPro" id="IPR013221">
    <property type="entry name" value="Mur_ligase_cen"/>
</dbReference>
<evidence type="ECO:0000256" key="1">
    <source>
        <dbReference type="ARBA" id="ARBA00004752"/>
    </source>
</evidence>
<dbReference type="InterPro" id="IPR036615">
    <property type="entry name" value="Mur_ligase_C_dom_sf"/>
</dbReference>
<evidence type="ECO:0000256" key="2">
    <source>
        <dbReference type="ARBA" id="ARBA00005898"/>
    </source>
</evidence>
<keyword evidence="15 20" id="KW-0436">Ligase</keyword>
<keyword evidence="15" id="KW-0963">Cytoplasm</keyword>
<feature type="modified residue" description="N6-carboxylysine" evidence="15">
    <location>
        <position position="216"/>
    </location>
</feature>
<dbReference type="HAMAP" id="MF_00208">
    <property type="entry name" value="MurE"/>
    <property type="match status" value="1"/>
</dbReference>
<dbReference type="Pfam" id="PF02875">
    <property type="entry name" value="Mur_ligase_C"/>
    <property type="match status" value="1"/>
</dbReference>
<feature type="domain" description="Mur ligase N-terminal catalytic" evidence="17">
    <location>
        <begin position="22"/>
        <end position="93"/>
    </location>
</feature>
<dbReference type="RefSeq" id="WP_066139920.1">
    <property type="nucleotide sequence ID" value="NZ_CBCSGM010000001.1"/>
</dbReference>
<proteinExistence type="inferred from homology"/>
<evidence type="ECO:0000256" key="9">
    <source>
        <dbReference type="ARBA" id="ARBA00056782"/>
    </source>
</evidence>
<organism evidence="20 21">
    <name type="scientific">Lederbergia lenta</name>
    <name type="common">Bacillus lentus</name>
    <dbReference type="NCBI Taxonomy" id="1467"/>
    <lineage>
        <taxon>Bacteria</taxon>
        <taxon>Bacillati</taxon>
        <taxon>Bacillota</taxon>
        <taxon>Bacilli</taxon>
        <taxon>Bacillales</taxon>
        <taxon>Bacillaceae</taxon>
        <taxon>Lederbergia</taxon>
    </lineage>
</organism>
<evidence type="ECO:0000313" key="21">
    <source>
        <dbReference type="Proteomes" id="UP000249134"/>
    </source>
</evidence>
<dbReference type="STRING" id="1348624.GCA_001591545_01804"/>
<dbReference type="AlphaFoldDB" id="A0A2X4ZJ59"/>
<dbReference type="Gene3D" id="3.40.1390.10">
    <property type="entry name" value="MurE/MurF, N-terminal domain"/>
    <property type="match status" value="1"/>
</dbReference>
<evidence type="ECO:0000256" key="4">
    <source>
        <dbReference type="ARBA" id="ARBA00022960"/>
    </source>
</evidence>
<evidence type="ECO:0000256" key="14">
    <source>
        <dbReference type="ARBA" id="ARBA00081560"/>
    </source>
</evidence>
<dbReference type="NCBIfam" id="NF001124">
    <property type="entry name" value="PRK00139.1-2"/>
    <property type="match status" value="1"/>
</dbReference>
<feature type="binding site" evidence="15">
    <location>
        <position position="456"/>
    </location>
    <ligand>
        <name>meso-2,6-diaminopimelate</name>
        <dbReference type="ChEBI" id="CHEBI:57791"/>
    </ligand>
</feature>
<dbReference type="InterPro" id="IPR035911">
    <property type="entry name" value="MurE/MurF_N"/>
</dbReference>
<keyword evidence="15" id="KW-0460">Magnesium</keyword>
<gene>
    <name evidence="20" type="primary">murE_2</name>
    <name evidence="15" type="synonym">murE</name>
    <name evidence="20" type="ORF">NCTC4824_02756</name>
</gene>
<comment type="subcellular location">
    <subcellularLocation>
        <location evidence="15 16">Cytoplasm</location>
    </subcellularLocation>
</comment>
<reference evidence="20 21" key="1">
    <citation type="submission" date="2018-06" db="EMBL/GenBank/DDBJ databases">
        <authorList>
            <consortium name="Pathogen Informatics"/>
            <person name="Doyle S."/>
        </authorList>
    </citation>
    <scope>NUCLEOTIDE SEQUENCE [LARGE SCALE GENOMIC DNA]</scope>
    <source>
        <strain evidence="20 21">NCTC4824</strain>
    </source>
</reference>
<comment type="similarity">
    <text evidence="2 15">Belongs to the MurCDEF family. MurE subfamily.</text>
</comment>
<keyword evidence="6 15" id="KW-0131">Cell cycle</keyword>
<feature type="domain" description="Mur ligase C-terminal" evidence="18">
    <location>
        <begin position="333"/>
        <end position="458"/>
    </location>
</feature>
<keyword evidence="7 15" id="KW-0961">Cell wall biogenesis/degradation</keyword>
<dbReference type="GO" id="GO:0008360">
    <property type="term" value="P:regulation of cell shape"/>
    <property type="evidence" value="ECO:0007669"/>
    <property type="project" value="UniProtKB-KW"/>
</dbReference>
<accession>A0A2X4ZJ59</accession>
<dbReference type="InterPro" id="IPR004101">
    <property type="entry name" value="Mur_ligase_C"/>
</dbReference>
<comment type="catalytic activity">
    <reaction evidence="8 15">
        <text>UDP-N-acetyl-alpha-D-muramoyl-L-alanyl-D-glutamate + meso-2,6-diaminopimelate + ATP = UDP-N-acetyl-alpha-D-muramoyl-L-alanyl-gamma-D-glutamyl-meso-2,6-diaminopimelate + ADP + phosphate + H(+)</text>
        <dbReference type="Rhea" id="RHEA:23676"/>
        <dbReference type="ChEBI" id="CHEBI:15378"/>
        <dbReference type="ChEBI" id="CHEBI:30616"/>
        <dbReference type="ChEBI" id="CHEBI:43474"/>
        <dbReference type="ChEBI" id="CHEBI:57791"/>
        <dbReference type="ChEBI" id="CHEBI:83900"/>
        <dbReference type="ChEBI" id="CHEBI:83905"/>
        <dbReference type="ChEBI" id="CHEBI:456216"/>
        <dbReference type="EC" id="6.3.2.13"/>
    </reaction>
</comment>
<comment type="pathway">
    <text evidence="1 15 16">Cell wall biogenesis; peptidoglycan biosynthesis.</text>
</comment>
<evidence type="ECO:0000256" key="13">
    <source>
        <dbReference type="ARBA" id="ARBA00076158"/>
    </source>
</evidence>
<evidence type="ECO:0000256" key="12">
    <source>
        <dbReference type="ARBA" id="ARBA00075482"/>
    </source>
</evidence>
<feature type="binding site" evidence="15">
    <location>
        <begin position="149"/>
        <end position="150"/>
    </location>
    <ligand>
        <name>UDP-N-acetyl-alpha-D-muramoyl-L-alanyl-D-glutamate</name>
        <dbReference type="ChEBI" id="CHEBI:83900"/>
    </ligand>
</feature>
<keyword evidence="3 15" id="KW-0132">Cell division</keyword>
<evidence type="ECO:0000256" key="6">
    <source>
        <dbReference type="ARBA" id="ARBA00023306"/>
    </source>
</evidence>
<sequence length="485" mass="53503">MKLHTLLQTIPFISKPIENPEIKSIVNDHREVEPGCMFVCVRGHVVDGHQFAKEAESAGAVAILAEENLDVDIPVIQVDNTKRMMAIIADAFYDRPTHKLHMIGITGTNGKTTTSHLIDKIFRDEGRKTGLIGTIHMKVADRVIETKNTTPDSIMLQSVFGQMVQEKVDTSIMEVSSHALVQGRVNGCDYDIAVFTNLSQDHLDYHGTMEEYKQAKGLLFSRLGNTYDASKPKFAVLNNDDEATEQFLNDTAAHIITYGIDRQADFHAKDIVLEGSGTTFTLITPESERKVSLKLMGKFNVYNVLAAIATAYVSNISLNAIVQSIETVAGVSGRFEAVDGGQNFPIIVDYAHTPDSLENVLKTISQFAKKRIFAIVGCGGDRDKTKRPLMAKIACKYATDPIFTSDNPRSEDPLAILNDMEQGVKGSNYQIIPDRREAIKHAIHAAKVGDVVLIAGKGHETYQIIGERVFDFDDRLVALEALKGR</sequence>
<evidence type="ECO:0000259" key="18">
    <source>
        <dbReference type="Pfam" id="PF02875"/>
    </source>
</evidence>
<dbReference type="FunFam" id="3.90.190.20:FF:000006">
    <property type="entry name" value="UDP-N-acetylmuramoyl-L-alanyl-D-glutamate--2,6-diaminopimelate ligase"/>
    <property type="match status" value="1"/>
</dbReference>
<keyword evidence="4 15" id="KW-0133">Cell shape</keyword>
<dbReference type="NCBIfam" id="NF001126">
    <property type="entry name" value="PRK00139.1-4"/>
    <property type="match status" value="1"/>
</dbReference>
<evidence type="ECO:0000256" key="15">
    <source>
        <dbReference type="HAMAP-Rule" id="MF_00208"/>
    </source>
</evidence>
<evidence type="ECO:0000256" key="7">
    <source>
        <dbReference type="ARBA" id="ARBA00023316"/>
    </source>
</evidence>
<feature type="domain" description="Mur ligase central" evidence="19">
    <location>
        <begin position="105"/>
        <end position="311"/>
    </location>
</feature>
<feature type="binding site" evidence="15">
    <location>
        <position position="460"/>
    </location>
    <ligand>
        <name>meso-2,6-diaminopimelate</name>
        <dbReference type="ChEBI" id="CHEBI:57791"/>
    </ligand>
</feature>
<feature type="binding site" evidence="15">
    <location>
        <position position="182"/>
    </location>
    <ligand>
        <name>UDP-N-acetyl-alpha-D-muramoyl-L-alanyl-D-glutamate</name>
        <dbReference type="ChEBI" id="CHEBI:83900"/>
    </ligand>
</feature>
<dbReference type="PANTHER" id="PTHR23135">
    <property type="entry name" value="MUR LIGASE FAMILY MEMBER"/>
    <property type="match status" value="1"/>
</dbReference>
<dbReference type="InterPro" id="IPR000713">
    <property type="entry name" value="Mur_ligase_N"/>
</dbReference>
<evidence type="ECO:0000256" key="5">
    <source>
        <dbReference type="ARBA" id="ARBA00022984"/>
    </source>
</evidence>
<comment type="function">
    <text evidence="9 15">Catalyzes the addition of meso-diaminopimelic acid to the nucleotide precursor UDP-N-acetylmuramoyl-L-alanyl-D-glutamate (UMAG) in the biosynthesis of bacterial cell-wall peptidoglycan.</text>
</comment>
<feature type="short sequence motif" description="Meso-diaminopimelate recognition motif" evidence="15">
    <location>
        <begin position="406"/>
        <end position="409"/>
    </location>
</feature>
<dbReference type="Pfam" id="PF01225">
    <property type="entry name" value="Mur_ligase"/>
    <property type="match status" value="1"/>
</dbReference>
<dbReference type="SUPFAM" id="SSF63418">
    <property type="entry name" value="MurE/MurF N-terminal domain"/>
    <property type="match status" value="1"/>
</dbReference>
<name>A0A2X4ZJ59_LEDLE</name>
<dbReference type="SUPFAM" id="SSF53244">
    <property type="entry name" value="MurD-like peptide ligases, peptide-binding domain"/>
    <property type="match status" value="1"/>
</dbReference>
<dbReference type="Gene3D" id="3.40.1190.10">
    <property type="entry name" value="Mur-like, catalytic domain"/>
    <property type="match status" value="1"/>
</dbReference>
<evidence type="ECO:0000256" key="8">
    <source>
        <dbReference type="ARBA" id="ARBA00050251"/>
    </source>
</evidence>
<dbReference type="GO" id="GO:0005524">
    <property type="term" value="F:ATP binding"/>
    <property type="evidence" value="ECO:0007669"/>
    <property type="project" value="UniProtKB-UniRule"/>
</dbReference>
<evidence type="ECO:0000256" key="3">
    <source>
        <dbReference type="ARBA" id="ARBA00022618"/>
    </source>
</evidence>
<keyword evidence="15" id="KW-0067">ATP-binding</keyword>